<evidence type="ECO:0000313" key="2">
    <source>
        <dbReference type="Proteomes" id="UP000799754"/>
    </source>
</evidence>
<evidence type="ECO:0000313" key="1">
    <source>
        <dbReference type="EMBL" id="KAF2626977.1"/>
    </source>
</evidence>
<sequence>MQSNAHADSTCFALLLRSWTPSFLPYPFELPQREQTRRRYYSIHERCLCYIFRVLVLSRTIKEHTNDISGLQLTPAQIAMMNHIWDHLSIVSQQADRGVLLQPSLDGVHENLFQLLVMFWIDLSHDGNMSRSAIMNFSGVLGIHPTELCFRKPYDYTPFISALLWVGRLIILEQTATSIAKKHLPSLVASFKPNTPKDYNGFLQLLAFQTGHRPVTHASAYALEHGFPTKLQPDLIDRNLVNSHMWHEFTLTREEDVLDYSLATAHDTPSGTLRVSYCPDNIASETSECVTPETSDGEFPDERLPTRTQERRRQRGKKRRTETESVSPLTRKIHAMQQQLNDLVKERAMSRKTQATGRQNSRIYVECNSETELDTSKAQRLQFESSRCSNLNT</sequence>
<proteinExistence type="predicted"/>
<comment type="caution">
    <text evidence="1">The sequence shown here is derived from an EMBL/GenBank/DDBJ whole genome shotgun (WGS) entry which is preliminary data.</text>
</comment>
<organism evidence="1 2">
    <name type="scientific">Macroventuria anomochaeta</name>
    <dbReference type="NCBI Taxonomy" id="301207"/>
    <lineage>
        <taxon>Eukaryota</taxon>
        <taxon>Fungi</taxon>
        <taxon>Dikarya</taxon>
        <taxon>Ascomycota</taxon>
        <taxon>Pezizomycotina</taxon>
        <taxon>Dothideomycetes</taxon>
        <taxon>Pleosporomycetidae</taxon>
        <taxon>Pleosporales</taxon>
        <taxon>Pleosporineae</taxon>
        <taxon>Didymellaceae</taxon>
        <taxon>Macroventuria</taxon>
    </lineage>
</organism>
<name>A0ACB6S1G2_9PLEO</name>
<dbReference type="EMBL" id="MU006718">
    <property type="protein sequence ID" value="KAF2626977.1"/>
    <property type="molecule type" value="Genomic_DNA"/>
</dbReference>
<reference evidence="1" key="1">
    <citation type="journal article" date="2020" name="Stud. Mycol.">
        <title>101 Dothideomycetes genomes: a test case for predicting lifestyles and emergence of pathogens.</title>
        <authorList>
            <person name="Haridas S."/>
            <person name="Albert R."/>
            <person name="Binder M."/>
            <person name="Bloem J."/>
            <person name="Labutti K."/>
            <person name="Salamov A."/>
            <person name="Andreopoulos B."/>
            <person name="Baker S."/>
            <person name="Barry K."/>
            <person name="Bills G."/>
            <person name="Bluhm B."/>
            <person name="Cannon C."/>
            <person name="Castanera R."/>
            <person name="Culley D."/>
            <person name="Daum C."/>
            <person name="Ezra D."/>
            <person name="Gonzalez J."/>
            <person name="Henrissat B."/>
            <person name="Kuo A."/>
            <person name="Liang C."/>
            <person name="Lipzen A."/>
            <person name="Lutzoni F."/>
            <person name="Magnuson J."/>
            <person name="Mondo S."/>
            <person name="Nolan M."/>
            <person name="Ohm R."/>
            <person name="Pangilinan J."/>
            <person name="Park H.-J."/>
            <person name="Ramirez L."/>
            <person name="Alfaro M."/>
            <person name="Sun H."/>
            <person name="Tritt A."/>
            <person name="Yoshinaga Y."/>
            <person name="Zwiers L.-H."/>
            <person name="Turgeon B."/>
            <person name="Goodwin S."/>
            <person name="Spatafora J."/>
            <person name="Crous P."/>
            <person name="Grigoriev I."/>
        </authorList>
    </citation>
    <scope>NUCLEOTIDE SEQUENCE</scope>
    <source>
        <strain evidence="1">CBS 525.71</strain>
    </source>
</reference>
<gene>
    <name evidence="1" type="ORF">BU25DRAFT_342016</name>
</gene>
<accession>A0ACB6S1G2</accession>
<dbReference type="Proteomes" id="UP000799754">
    <property type="component" value="Unassembled WGS sequence"/>
</dbReference>
<keyword evidence="2" id="KW-1185">Reference proteome</keyword>
<protein>
    <submittedName>
        <fullName evidence="1">Uncharacterized protein</fullName>
    </submittedName>
</protein>